<dbReference type="EMBL" id="SIHJ01000001">
    <property type="protein sequence ID" value="TWT36626.1"/>
    <property type="molecule type" value="Genomic_DNA"/>
</dbReference>
<gene>
    <name evidence="1" type="ORF">KOR34_15500</name>
</gene>
<reference evidence="1 2" key="1">
    <citation type="submission" date="2019-02" db="EMBL/GenBank/DDBJ databases">
        <title>Deep-cultivation of Planctomycetes and their phenomic and genomic characterization uncovers novel biology.</title>
        <authorList>
            <person name="Wiegand S."/>
            <person name="Jogler M."/>
            <person name="Boedeker C."/>
            <person name="Pinto D."/>
            <person name="Vollmers J."/>
            <person name="Rivas-Marin E."/>
            <person name="Kohn T."/>
            <person name="Peeters S.H."/>
            <person name="Heuer A."/>
            <person name="Rast P."/>
            <person name="Oberbeckmann S."/>
            <person name="Bunk B."/>
            <person name="Jeske O."/>
            <person name="Meyerdierks A."/>
            <person name="Storesund J.E."/>
            <person name="Kallscheuer N."/>
            <person name="Luecker S."/>
            <person name="Lage O.M."/>
            <person name="Pohl T."/>
            <person name="Merkel B.J."/>
            <person name="Hornburger P."/>
            <person name="Mueller R.-W."/>
            <person name="Bruemmer F."/>
            <person name="Labrenz M."/>
            <person name="Spormann A.M."/>
            <person name="Op Den Camp H."/>
            <person name="Overmann J."/>
            <person name="Amann R."/>
            <person name="Jetten M.S.M."/>
            <person name="Mascher T."/>
            <person name="Medema M.H."/>
            <person name="Devos D.P."/>
            <person name="Kaster A.-K."/>
            <person name="Ovreas L."/>
            <person name="Rohde M."/>
            <person name="Galperin M.Y."/>
            <person name="Jogler C."/>
        </authorList>
    </citation>
    <scope>NUCLEOTIDE SEQUENCE [LARGE SCALE GENOMIC DNA]</scope>
    <source>
        <strain evidence="1 2">KOR34</strain>
    </source>
</reference>
<sequence length="89" mass="10182">MSKSVRYRQCTMRRPISRGSVVTTSYIPHQYAKLGRVLKLKDADDSWVDGWVVEKVGDAVIEASELPDYRKAIKNHRKSTGDSTRRSKN</sequence>
<name>A0A5C5VDE4_9BACT</name>
<dbReference type="OrthoDB" id="286581at2"/>
<protein>
    <submittedName>
        <fullName evidence="1">Uncharacterized protein</fullName>
    </submittedName>
</protein>
<organism evidence="1 2">
    <name type="scientific">Posidoniimonas corsicana</name>
    <dbReference type="NCBI Taxonomy" id="1938618"/>
    <lineage>
        <taxon>Bacteria</taxon>
        <taxon>Pseudomonadati</taxon>
        <taxon>Planctomycetota</taxon>
        <taxon>Planctomycetia</taxon>
        <taxon>Pirellulales</taxon>
        <taxon>Lacipirellulaceae</taxon>
        <taxon>Posidoniimonas</taxon>
    </lineage>
</organism>
<evidence type="ECO:0000313" key="1">
    <source>
        <dbReference type="EMBL" id="TWT36626.1"/>
    </source>
</evidence>
<dbReference type="Proteomes" id="UP000316714">
    <property type="component" value="Unassembled WGS sequence"/>
</dbReference>
<proteinExistence type="predicted"/>
<keyword evidence="2" id="KW-1185">Reference proteome</keyword>
<comment type="caution">
    <text evidence="1">The sequence shown here is derived from an EMBL/GenBank/DDBJ whole genome shotgun (WGS) entry which is preliminary data.</text>
</comment>
<dbReference type="AlphaFoldDB" id="A0A5C5VDE4"/>
<evidence type="ECO:0000313" key="2">
    <source>
        <dbReference type="Proteomes" id="UP000316714"/>
    </source>
</evidence>
<dbReference type="RefSeq" id="WP_146563679.1">
    <property type="nucleotide sequence ID" value="NZ_SIHJ01000001.1"/>
</dbReference>
<accession>A0A5C5VDE4</accession>